<organism evidence="2 3">
    <name type="scientific">Gilvimarinus gilvus</name>
    <dbReference type="NCBI Taxonomy" id="3058038"/>
    <lineage>
        <taxon>Bacteria</taxon>
        <taxon>Pseudomonadati</taxon>
        <taxon>Pseudomonadota</taxon>
        <taxon>Gammaproteobacteria</taxon>
        <taxon>Cellvibrionales</taxon>
        <taxon>Cellvibrionaceae</taxon>
        <taxon>Gilvimarinus</taxon>
    </lineage>
</organism>
<keyword evidence="1" id="KW-0472">Membrane</keyword>
<dbReference type="Pfam" id="PF06961">
    <property type="entry name" value="DUF1294"/>
    <property type="match status" value="1"/>
</dbReference>
<feature type="transmembrane region" description="Helical" evidence="1">
    <location>
        <begin position="93"/>
        <end position="111"/>
    </location>
</feature>
<evidence type="ECO:0000313" key="3">
    <source>
        <dbReference type="Proteomes" id="UP001273505"/>
    </source>
</evidence>
<feature type="transmembrane region" description="Helical" evidence="1">
    <location>
        <begin position="155"/>
        <end position="174"/>
    </location>
</feature>
<keyword evidence="1" id="KW-1133">Transmembrane helix</keyword>
<dbReference type="Proteomes" id="UP001273505">
    <property type="component" value="Unassembled WGS sequence"/>
</dbReference>
<proteinExistence type="predicted"/>
<comment type="caution">
    <text evidence="2">The sequence shown here is derived from an EMBL/GenBank/DDBJ whole genome shotgun (WGS) entry which is preliminary data.</text>
</comment>
<dbReference type="RefSeq" id="WP_319835052.1">
    <property type="nucleotide sequence ID" value="NZ_JAXAFO010000003.1"/>
</dbReference>
<evidence type="ECO:0000313" key="2">
    <source>
        <dbReference type="EMBL" id="MDX6848194.1"/>
    </source>
</evidence>
<keyword evidence="1" id="KW-0812">Transmembrane</keyword>
<accession>A0ABU4RU51</accession>
<feature type="non-terminal residue" evidence="2">
    <location>
        <position position="1"/>
    </location>
</feature>
<evidence type="ECO:0000256" key="1">
    <source>
        <dbReference type="SAM" id="Phobius"/>
    </source>
</evidence>
<name>A0ABU4RU51_9GAMM</name>
<dbReference type="InterPro" id="IPR010718">
    <property type="entry name" value="DUF1294"/>
</dbReference>
<gene>
    <name evidence="2" type="ORF">SCD92_02410</name>
</gene>
<feature type="transmembrane region" description="Helical" evidence="1">
    <location>
        <begin position="67"/>
        <end position="87"/>
    </location>
</feature>
<dbReference type="EMBL" id="JAXAFO010000003">
    <property type="protein sequence ID" value="MDX6848194.1"/>
    <property type="molecule type" value="Genomic_DNA"/>
</dbReference>
<reference evidence="2 3" key="1">
    <citation type="submission" date="2023-11" db="EMBL/GenBank/DDBJ databases">
        <title>Gilvimarinus fulvus sp. nov., isolated from the surface of Kelp.</title>
        <authorList>
            <person name="Sun Y.Y."/>
            <person name="Gong Y."/>
            <person name="Du Z.J."/>
        </authorList>
    </citation>
    <scope>NUCLEOTIDE SEQUENCE [LARGE SCALE GENOMIC DNA]</scope>
    <source>
        <strain evidence="2 3">SDUM040013</strain>
    </source>
</reference>
<keyword evidence="3" id="KW-1185">Reference proteome</keyword>
<protein>
    <submittedName>
        <fullName evidence="2">DUF1294 domain-containing protein</fullName>
    </submittedName>
</protein>
<sequence length="189" mass="21245">HRAIGTPSDRRLDLEKLCKPEATEDLIRGSLIVYRVVKEEDGRLRAANIAYPHSKTASGKPKGNRRILGSIFTISFCIFVVVATFFGRLPVQLLAIYAIACILTFIVYAMDKAAAKNDKWRTKESTLHLLGLIGGWPGAFYAQNKLRHKSKKNEFQSVFWITVVLNVGAFVYLFTDGGSKYITVISNFW</sequence>